<accession>A0ABY3SW02</accession>
<dbReference type="EMBL" id="CP091244">
    <property type="protein sequence ID" value="UJS23069.1"/>
    <property type="molecule type" value="Genomic_DNA"/>
</dbReference>
<dbReference type="PROSITE" id="PS50104">
    <property type="entry name" value="TIR"/>
    <property type="match status" value="1"/>
</dbReference>
<evidence type="ECO:0000313" key="2">
    <source>
        <dbReference type="EMBL" id="UJS23069.1"/>
    </source>
</evidence>
<dbReference type="Gene3D" id="3.40.50.10140">
    <property type="entry name" value="Toll/interleukin-1 receptor homology (TIR) domain"/>
    <property type="match status" value="1"/>
</dbReference>
<dbReference type="InterPro" id="IPR035897">
    <property type="entry name" value="Toll_tir_struct_dom_sf"/>
</dbReference>
<evidence type="ECO:0000259" key="1">
    <source>
        <dbReference type="PROSITE" id="PS50104"/>
    </source>
</evidence>
<proteinExistence type="predicted"/>
<name>A0ABY3SW02_9GAMM</name>
<sequence length="455" mass="51885">MSDVADIFVSFAHVDDQPVANQQQGWITHFTNDLRGELNRRMGRKDNYHFWKDFRLKGNDAVTPEIEQQVTQANTLVILFSTGWMASPWCQRELELFQSSHPDLSKRIFVIELERVAMLDKPVIIRDLLNYPFWRVTDKDRVRQLGFPVPQATDSAYYERLVDLSHDLANAIKSLRASTAEPIEAPKATVYVAPVNDSLYSQRQSVISELRQFGIESLPRANSHKVADMETLLTQCSHFVQLLDANYTMGVPYDQHFIADAAKKPILQWRDPKLDYSGGHVPDEQRQLLGGKTVIAAPLSDFIRMVREAVLPKPKQPDDETPKVNGAQMVFVHAAQEDYGRADSLANKLCDKGFSVVLPVYQGKPERIRTSIERGYQRCDVLLMLYLQASPEIVDEFLYDAQAAIVRRESKPRILICQDAQAEGLSVRLHGMKTWVCHNNFDEHCLEQFLAEVEA</sequence>
<protein>
    <submittedName>
        <fullName evidence="2">Toll/interleukin-1 receptor domain-containing protein</fullName>
    </submittedName>
</protein>
<reference evidence="2" key="1">
    <citation type="journal article" date="2022" name="Microorganisms">
        <title>Two New Species of Filamentous Sulfur Bacteria of the Genus Thiothrix, Thiothrix winogradskyi sp. nov. and 'Candidatus Thiothrix sulfatifontis' sp. nov.</title>
        <authorList>
            <person name="Ravin N.V."/>
            <person name="Rossetti S."/>
            <person name="Beletsky A.V."/>
            <person name="Kadnikov V.V."/>
            <person name="Rudenko T.S."/>
            <person name="Smolyakov D.D."/>
            <person name="Moskvitina M.I."/>
            <person name="Gureeva M.V."/>
            <person name="Mardanov A.V."/>
            <person name="Grabovich M.Y."/>
        </authorList>
    </citation>
    <scope>NUCLEOTIDE SEQUENCE</scope>
    <source>
        <strain evidence="2">CT3</strain>
    </source>
</reference>
<dbReference type="SUPFAM" id="SSF52200">
    <property type="entry name" value="Toll/Interleukin receptor TIR domain"/>
    <property type="match status" value="1"/>
</dbReference>
<keyword evidence="2" id="KW-0675">Receptor</keyword>
<feature type="domain" description="TIR" evidence="1">
    <location>
        <begin position="3"/>
        <end position="141"/>
    </location>
</feature>
<gene>
    <name evidence="2" type="ORF">L2Y54_14095</name>
</gene>
<dbReference type="SMART" id="SM00255">
    <property type="entry name" value="TIR"/>
    <property type="match status" value="1"/>
</dbReference>
<dbReference type="Pfam" id="PF13676">
    <property type="entry name" value="TIR_2"/>
    <property type="match status" value="1"/>
</dbReference>
<dbReference type="RefSeq" id="WP_236496925.1">
    <property type="nucleotide sequence ID" value="NZ_CP091244.1"/>
</dbReference>
<organism evidence="2 3">
    <name type="scientific">Thiothrix winogradskyi</name>
    <dbReference type="NCBI Taxonomy" id="96472"/>
    <lineage>
        <taxon>Bacteria</taxon>
        <taxon>Pseudomonadati</taxon>
        <taxon>Pseudomonadota</taxon>
        <taxon>Gammaproteobacteria</taxon>
        <taxon>Thiotrichales</taxon>
        <taxon>Thiotrichaceae</taxon>
        <taxon>Thiothrix</taxon>
    </lineage>
</organism>
<dbReference type="Proteomes" id="UP001054801">
    <property type="component" value="Chromosome"/>
</dbReference>
<dbReference type="InterPro" id="IPR000157">
    <property type="entry name" value="TIR_dom"/>
</dbReference>
<evidence type="ECO:0000313" key="3">
    <source>
        <dbReference type="Proteomes" id="UP001054801"/>
    </source>
</evidence>
<keyword evidence="3" id="KW-1185">Reference proteome</keyword>